<dbReference type="EMBL" id="FRAW01000037">
    <property type="protein sequence ID" value="SHL13193.1"/>
    <property type="molecule type" value="Genomic_DNA"/>
</dbReference>
<evidence type="ECO:0000313" key="13">
    <source>
        <dbReference type="Proteomes" id="UP000184275"/>
    </source>
</evidence>
<dbReference type="InterPro" id="IPR011833">
    <property type="entry name" value="Glycg_phsphrylas"/>
</dbReference>
<dbReference type="SUPFAM" id="SSF53756">
    <property type="entry name" value="UDP-Glycosyltransferase/glycogen phosphorylase"/>
    <property type="match status" value="1"/>
</dbReference>
<dbReference type="GO" id="GO:0005980">
    <property type="term" value="P:glycogen catabolic process"/>
    <property type="evidence" value="ECO:0007669"/>
    <property type="project" value="TreeGrafter"/>
</dbReference>
<dbReference type="PROSITE" id="PS00102">
    <property type="entry name" value="PHOSPHORYLASE"/>
    <property type="match status" value="1"/>
</dbReference>
<evidence type="ECO:0000256" key="4">
    <source>
        <dbReference type="ARBA" id="ARBA00022600"/>
    </source>
</evidence>
<keyword evidence="4" id="KW-0321">Glycogen metabolism</keyword>
<keyword evidence="6 11" id="KW-0808">Transferase</keyword>
<dbReference type="InterPro" id="IPR000811">
    <property type="entry name" value="Glyco_trans_35"/>
</dbReference>
<keyword evidence="8 11" id="KW-0119">Carbohydrate metabolism</keyword>
<evidence type="ECO:0000313" key="12">
    <source>
        <dbReference type="EMBL" id="SHL13193.1"/>
    </source>
</evidence>
<dbReference type="GO" id="GO:0030170">
    <property type="term" value="F:pyridoxal phosphate binding"/>
    <property type="evidence" value="ECO:0007669"/>
    <property type="project" value="InterPro"/>
</dbReference>
<evidence type="ECO:0000256" key="6">
    <source>
        <dbReference type="ARBA" id="ARBA00022679"/>
    </source>
</evidence>
<dbReference type="EC" id="2.4.1.1" evidence="11"/>
<evidence type="ECO:0000256" key="3">
    <source>
        <dbReference type="ARBA" id="ARBA00006047"/>
    </source>
</evidence>
<accession>A0A1M6Y4X5</accession>
<keyword evidence="13" id="KW-1185">Reference proteome</keyword>
<sequence>MAKKEPSKKHSEVLENTVQAFKNAFDNHIHHSLARDEHTVTKHEKFLAVAYAVRDRLIDRWIKTQETYYEKDVKRVYYLSLEFLIGRTLGNSVLNLDVESAVEEAVAELGMTLEELREEEVDAGLGNGGLGRLAACFLDSMATLELPATGMGIRYEYGMFNQKIKDGQQEELPDNWLRLPNPWEIARPANAIKVPFGGYVVTWTDDKGKLRNRWETKDYVLALPYDTPIPGYRNNTVNNLRLWSAQSADEFGLAYFNNGDYLAAVQDMELSETISKVLYPNDSSVNGKILRLRQQYFLCAASLQDIVRRFKKLHDGEWKLFPDKVAIQLNDTHPAISIAELMRILLDDEGLEWDEAWDIVTRTFAYTNHTLMPEALEKWPVSFFEKLLPRHLQIIYEINARFLAKVSLKWPGDTARLSRMSLIQEGGEKMIRMAYLSIVGSYAVNGVAALHSDLLKTSLFKDFYEFWPEKFNNKTNGVTPRRWVRKANPAMSALVSSKIGDNWVKDFSEIKKLEKFAEDAKFRKEFMAVKLENKKRLAAYLKQTQNVDVNVNTLFDIQVKRIHEYKRQLLNILHVIHLYLQIKDGKKVTPRTVMIGGKSAPGYWMAKQIIRLANAVGAIIDSDPDCKGKLQMIFLENYRVSFAEKIIPAADLSEQISTSGTEASGTGNMKFAMNGALTIGTLDGANVEMREEIGADNFFLFGLTVEEVQELLAKGYRPRDFYEKDDDLRRVLDLINSGFFCPDHPETFRPIVEKLLSSDPFLLLADFRSYVECQEKVAKAYADKDKWAKMAILNAARMGKFSSDRTIEQYAKEIWQTKACPISIK</sequence>
<dbReference type="GO" id="GO:0005737">
    <property type="term" value="C:cytoplasm"/>
    <property type="evidence" value="ECO:0007669"/>
    <property type="project" value="TreeGrafter"/>
</dbReference>
<dbReference type="Pfam" id="PF00343">
    <property type="entry name" value="Phosphorylase"/>
    <property type="match status" value="1"/>
</dbReference>
<protein>
    <recommendedName>
        <fullName evidence="11">Alpha-1,4 glucan phosphorylase</fullName>
        <ecNumber evidence="11">2.4.1.1</ecNumber>
    </recommendedName>
</protein>
<evidence type="ECO:0000256" key="5">
    <source>
        <dbReference type="ARBA" id="ARBA00022676"/>
    </source>
</evidence>
<dbReference type="FunFam" id="3.40.50.2000:FF:000005">
    <property type="entry name" value="Alpha-1,4 glucan phosphorylase"/>
    <property type="match status" value="1"/>
</dbReference>
<keyword evidence="5 11" id="KW-0328">Glycosyltransferase</keyword>
<evidence type="ECO:0000256" key="9">
    <source>
        <dbReference type="ARBA" id="ARBA00025174"/>
    </source>
</evidence>
<comment type="function">
    <text evidence="11">Allosteric enzyme that catalyzes the rate-limiting step in glycogen catabolism, the phosphorolytic cleavage of glycogen to produce glucose-1-phosphate, and plays a central role in maintaining cellular and organismal glucose homeostasis.</text>
</comment>
<dbReference type="CDD" id="cd04300">
    <property type="entry name" value="GT35_Glycogen_Phosphorylase"/>
    <property type="match status" value="1"/>
</dbReference>
<dbReference type="GO" id="GO:0008184">
    <property type="term" value="F:glycogen phosphorylase activity"/>
    <property type="evidence" value="ECO:0007669"/>
    <property type="project" value="InterPro"/>
</dbReference>
<reference evidence="13" key="1">
    <citation type="submission" date="2016-11" db="EMBL/GenBank/DDBJ databases">
        <authorList>
            <person name="Varghese N."/>
            <person name="Submissions S."/>
        </authorList>
    </citation>
    <scope>NUCLEOTIDE SEQUENCE [LARGE SCALE GENOMIC DNA]</scope>
    <source>
        <strain evidence="13">UWOS</strain>
    </source>
</reference>
<evidence type="ECO:0000256" key="2">
    <source>
        <dbReference type="ARBA" id="ARBA00001933"/>
    </source>
</evidence>
<evidence type="ECO:0000256" key="1">
    <source>
        <dbReference type="ARBA" id="ARBA00001275"/>
    </source>
</evidence>
<dbReference type="AlphaFoldDB" id="A0A1M6Y4X5"/>
<dbReference type="FunFam" id="3.40.50.2000:FF:000002">
    <property type="entry name" value="Alpha-1,4 glucan phosphorylase"/>
    <property type="match status" value="1"/>
</dbReference>
<comment type="similarity">
    <text evidence="3 11">Belongs to the glycogen phosphorylase family.</text>
</comment>
<dbReference type="PANTHER" id="PTHR11468:SF3">
    <property type="entry name" value="GLYCOGEN PHOSPHORYLASE, LIVER FORM"/>
    <property type="match status" value="1"/>
</dbReference>
<gene>
    <name evidence="12" type="ORF">SAMN05720469_13729</name>
</gene>
<evidence type="ECO:0000256" key="10">
    <source>
        <dbReference type="PIRSR" id="PIRSR000460-1"/>
    </source>
</evidence>
<dbReference type="InterPro" id="IPR035090">
    <property type="entry name" value="Pyridoxal_P_attach_site"/>
</dbReference>
<dbReference type="RefSeq" id="WP_073305981.1">
    <property type="nucleotide sequence ID" value="NZ_FRAW01000037.1"/>
</dbReference>
<dbReference type="PIRSF" id="PIRSF000460">
    <property type="entry name" value="Pprylas_GlgP"/>
    <property type="match status" value="1"/>
</dbReference>
<comment type="cofactor">
    <cofactor evidence="2 11">
        <name>pyridoxal 5'-phosphate</name>
        <dbReference type="ChEBI" id="CHEBI:597326"/>
    </cofactor>
</comment>
<evidence type="ECO:0000256" key="7">
    <source>
        <dbReference type="ARBA" id="ARBA00022898"/>
    </source>
</evidence>
<comment type="catalytic activity">
    <reaction evidence="1 11">
        <text>[(1-&gt;4)-alpha-D-glucosyl](n) + phosphate = [(1-&gt;4)-alpha-D-glucosyl](n-1) + alpha-D-glucose 1-phosphate</text>
        <dbReference type="Rhea" id="RHEA:41732"/>
        <dbReference type="Rhea" id="RHEA-COMP:9584"/>
        <dbReference type="Rhea" id="RHEA-COMP:9586"/>
        <dbReference type="ChEBI" id="CHEBI:15444"/>
        <dbReference type="ChEBI" id="CHEBI:43474"/>
        <dbReference type="ChEBI" id="CHEBI:58601"/>
        <dbReference type="EC" id="2.4.1.1"/>
    </reaction>
</comment>
<dbReference type="PANTHER" id="PTHR11468">
    <property type="entry name" value="GLYCOGEN PHOSPHORYLASE"/>
    <property type="match status" value="1"/>
</dbReference>
<keyword evidence="7 10" id="KW-0663">Pyridoxal phosphate</keyword>
<name>A0A1M6Y4X5_9BACT</name>
<dbReference type="Proteomes" id="UP000184275">
    <property type="component" value="Unassembled WGS sequence"/>
</dbReference>
<evidence type="ECO:0000256" key="8">
    <source>
        <dbReference type="ARBA" id="ARBA00023277"/>
    </source>
</evidence>
<proteinExistence type="inferred from homology"/>
<dbReference type="Gene3D" id="3.40.50.2000">
    <property type="entry name" value="Glycogen Phosphorylase B"/>
    <property type="match status" value="2"/>
</dbReference>
<comment type="function">
    <text evidence="9">Phosphorylase is an important allosteric enzyme in carbohydrate metabolism. Enzymes from different sources differ in their regulatory mechanisms and in their natural substrates. However, all known phosphorylases share catalytic and structural properties.</text>
</comment>
<feature type="modified residue" description="N6-(pyridoxal phosphate)lysine" evidence="10">
    <location>
        <position position="670"/>
    </location>
</feature>
<organism evidence="12 13">
    <name type="scientific">Fibrobacter intestinalis</name>
    <dbReference type="NCBI Taxonomy" id="28122"/>
    <lineage>
        <taxon>Bacteria</taxon>
        <taxon>Pseudomonadati</taxon>
        <taxon>Fibrobacterota</taxon>
        <taxon>Fibrobacteria</taxon>
        <taxon>Fibrobacterales</taxon>
        <taxon>Fibrobacteraceae</taxon>
        <taxon>Fibrobacter</taxon>
    </lineage>
</organism>
<dbReference type="NCBIfam" id="TIGR02093">
    <property type="entry name" value="P_ylase"/>
    <property type="match status" value="1"/>
</dbReference>
<evidence type="ECO:0000256" key="11">
    <source>
        <dbReference type="RuleBase" id="RU000587"/>
    </source>
</evidence>